<feature type="domain" description="Tyrosinase copper-binding" evidence="5">
    <location>
        <begin position="112"/>
        <end position="129"/>
    </location>
</feature>
<sequence length="528" mass="59294">MRLPQAIFLLLPALLPLVTTQPQQYQCPQRPAPTQSWPANPGLTTILPKYPTCRTPRIRKEFREITEREREQYVLAQICMRRTPSVLPDSVGSPSLYDDFVFVHWSANDEAHGTAAFPIWHRTFLTLFERSLNHFCDYDGPLPAWYAGQGFETSGGSIIPAQFSPVELAFILSQPSYDLFREALESHPHNNVHVAVGGGGGDMADVMTSSNDPTFWIHHCNIDRWYYRWQNTHPDIAYTFSGPRSVQRPDLDDATKDDMLHFFGLFKDVSVADAMRYEGGVDGMQAGCYRYSNSIASPHITDEALLQILPDPEMAGAEAFPGGNVAGPVGGSFGNGRNGQGAPWDPSSPPSQWSGGPPQSLNSLRSIASPPYAYVNYQYQPYARYTGHPFNQETPSAYDRDDLYNIREHRPLPEDFLRQMGHTDEQILDHRREEGRLRRFVQYVNSVQGFTSRCALVHTSREEEPVPMDDDMLERRAKVDTVLIQGAKLQVGDLKTKRNSTTGGGKGQGARQGWKFFAGQPIVVVDRK</sequence>
<feature type="chain" id="PRO_5041963869" description="Tyrosinase copper-binding domain-containing protein" evidence="4">
    <location>
        <begin position="21"/>
        <end position="528"/>
    </location>
</feature>
<gene>
    <name evidence="7" type="ORF">HK097_000962</name>
</gene>
<feature type="compositionally biased region" description="Gly residues" evidence="3">
    <location>
        <begin position="324"/>
        <end position="339"/>
    </location>
</feature>
<name>A0AAD5SCX3_9FUNG</name>
<dbReference type="EMBL" id="JADGJD010001188">
    <property type="protein sequence ID" value="KAJ3046187.1"/>
    <property type="molecule type" value="Genomic_DNA"/>
</dbReference>
<evidence type="ECO:0000256" key="2">
    <source>
        <dbReference type="ARBA" id="ARBA00023008"/>
    </source>
</evidence>
<feature type="signal peptide" evidence="4">
    <location>
        <begin position="1"/>
        <end position="20"/>
    </location>
</feature>
<reference evidence="7" key="1">
    <citation type="submission" date="2020-05" db="EMBL/GenBank/DDBJ databases">
        <title>Phylogenomic resolution of chytrid fungi.</title>
        <authorList>
            <person name="Stajich J.E."/>
            <person name="Amses K."/>
            <person name="Simmons R."/>
            <person name="Seto K."/>
            <person name="Myers J."/>
            <person name="Bonds A."/>
            <person name="Quandt C.A."/>
            <person name="Barry K."/>
            <person name="Liu P."/>
            <person name="Grigoriev I."/>
            <person name="Longcore J.E."/>
            <person name="James T.Y."/>
        </authorList>
    </citation>
    <scope>NUCLEOTIDE SEQUENCE</scope>
    <source>
        <strain evidence="7">JEL0318</strain>
    </source>
</reference>
<dbReference type="InterPro" id="IPR002227">
    <property type="entry name" value="Tyrosinase_Cu-bd"/>
</dbReference>
<evidence type="ECO:0000256" key="1">
    <source>
        <dbReference type="ARBA" id="ARBA00022723"/>
    </source>
</evidence>
<dbReference type="GO" id="GO:0046872">
    <property type="term" value="F:metal ion binding"/>
    <property type="evidence" value="ECO:0007669"/>
    <property type="project" value="UniProtKB-KW"/>
</dbReference>
<dbReference type="Proteomes" id="UP001212841">
    <property type="component" value="Unassembled WGS sequence"/>
</dbReference>
<keyword evidence="1" id="KW-0479">Metal-binding</keyword>
<dbReference type="PANTHER" id="PTHR11474:SF126">
    <property type="entry name" value="TYROSINASE-LIKE PROTEIN TYR-1-RELATED"/>
    <property type="match status" value="1"/>
</dbReference>
<dbReference type="InterPro" id="IPR050316">
    <property type="entry name" value="Tyrosinase/Hemocyanin"/>
</dbReference>
<feature type="domain" description="Tyrosinase copper-binding" evidence="6">
    <location>
        <begin position="212"/>
        <end position="223"/>
    </location>
</feature>
<evidence type="ECO:0000256" key="3">
    <source>
        <dbReference type="SAM" id="MobiDB-lite"/>
    </source>
</evidence>
<evidence type="ECO:0000259" key="6">
    <source>
        <dbReference type="PROSITE" id="PS00498"/>
    </source>
</evidence>
<evidence type="ECO:0000259" key="5">
    <source>
        <dbReference type="PROSITE" id="PS00497"/>
    </source>
</evidence>
<feature type="region of interest" description="Disordered" evidence="3">
    <location>
        <begin position="319"/>
        <end position="364"/>
    </location>
</feature>
<dbReference type="PROSITE" id="PS00497">
    <property type="entry name" value="TYROSINASE_1"/>
    <property type="match status" value="1"/>
</dbReference>
<keyword evidence="4" id="KW-0732">Signal</keyword>
<feature type="compositionally biased region" description="Low complexity" evidence="3">
    <location>
        <begin position="340"/>
        <end position="360"/>
    </location>
</feature>
<protein>
    <recommendedName>
        <fullName evidence="5 6">Tyrosinase copper-binding domain-containing protein</fullName>
    </recommendedName>
</protein>
<dbReference type="GO" id="GO:0016491">
    <property type="term" value="F:oxidoreductase activity"/>
    <property type="evidence" value="ECO:0007669"/>
    <property type="project" value="InterPro"/>
</dbReference>
<evidence type="ECO:0000313" key="7">
    <source>
        <dbReference type="EMBL" id="KAJ3046187.1"/>
    </source>
</evidence>
<evidence type="ECO:0000313" key="8">
    <source>
        <dbReference type="Proteomes" id="UP001212841"/>
    </source>
</evidence>
<organism evidence="7 8">
    <name type="scientific">Rhizophlyctis rosea</name>
    <dbReference type="NCBI Taxonomy" id="64517"/>
    <lineage>
        <taxon>Eukaryota</taxon>
        <taxon>Fungi</taxon>
        <taxon>Fungi incertae sedis</taxon>
        <taxon>Chytridiomycota</taxon>
        <taxon>Chytridiomycota incertae sedis</taxon>
        <taxon>Chytridiomycetes</taxon>
        <taxon>Rhizophlyctidales</taxon>
        <taxon>Rhizophlyctidaceae</taxon>
        <taxon>Rhizophlyctis</taxon>
    </lineage>
</organism>
<dbReference type="SUPFAM" id="SSF48056">
    <property type="entry name" value="Di-copper centre-containing domain"/>
    <property type="match status" value="1"/>
</dbReference>
<comment type="caution">
    <text evidence="7">The sequence shown here is derived from an EMBL/GenBank/DDBJ whole genome shotgun (WGS) entry which is preliminary data.</text>
</comment>
<keyword evidence="2" id="KW-0186">Copper</keyword>
<dbReference type="Gene3D" id="1.10.1280.10">
    <property type="entry name" value="Di-copper center containing domain from catechol oxidase"/>
    <property type="match status" value="2"/>
</dbReference>
<dbReference type="AlphaFoldDB" id="A0AAD5SCX3"/>
<dbReference type="InterPro" id="IPR008922">
    <property type="entry name" value="Di-copper_centre_dom_sf"/>
</dbReference>
<dbReference type="PROSITE" id="PS00498">
    <property type="entry name" value="TYROSINASE_2"/>
    <property type="match status" value="1"/>
</dbReference>
<keyword evidence="8" id="KW-1185">Reference proteome</keyword>
<proteinExistence type="predicted"/>
<dbReference type="Pfam" id="PF00264">
    <property type="entry name" value="Tyrosinase"/>
    <property type="match status" value="2"/>
</dbReference>
<dbReference type="PANTHER" id="PTHR11474">
    <property type="entry name" value="TYROSINASE FAMILY MEMBER"/>
    <property type="match status" value="1"/>
</dbReference>
<accession>A0AAD5SCX3</accession>
<evidence type="ECO:0000256" key="4">
    <source>
        <dbReference type="SAM" id="SignalP"/>
    </source>
</evidence>